<gene>
    <name evidence="2" type="ORF">BCL65_108109</name>
</gene>
<evidence type="ECO:0000313" key="3">
    <source>
        <dbReference type="Proteomes" id="UP000239895"/>
    </source>
</evidence>
<keyword evidence="1" id="KW-0812">Transmembrane</keyword>
<protein>
    <submittedName>
        <fullName evidence="2">Uncharacterized protein</fullName>
    </submittedName>
</protein>
<name>A0ABX5EC75_9MICO</name>
<reference evidence="2 3" key="1">
    <citation type="submission" date="2018-03" db="EMBL/GenBank/DDBJ databases">
        <title>Comparative analysis of microorganisms from saline springs in Andes Mountain Range, Colombia.</title>
        <authorList>
            <person name="Rubin E."/>
        </authorList>
    </citation>
    <scope>NUCLEOTIDE SEQUENCE [LARGE SCALE GENOMIC DNA]</scope>
    <source>
        <strain evidence="2 3">CG 23</strain>
    </source>
</reference>
<feature type="transmembrane region" description="Helical" evidence="1">
    <location>
        <begin position="20"/>
        <end position="43"/>
    </location>
</feature>
<dbReference type="Proteomes" id="UP000239895">
    <property type="component" value="Unassembled WGS sequence"/>
</dbReference>
<dbReference type="RefSeq" id="WP_165800016.1">
    <property type="nucleotide sequence ID" value="NZ_PVTX01000008.1"/>
</dbReference>
<dbReference type="EMBL" id="PVTX01000008">
    <property type="protein sequence ID" value="PRZ05129.1"/>
    <property type="molecule type" value="Genomic_DNA"/>
</dbReference>
<evidence type="ECO:0000313" key="2">
    <source>
        <dbReference type="EMBL" id="PRZ05129.1"/>
    </source>
</evidence>
<organism evidence="2 3">
    <name type="scientific">Isoptericola halotolerans</name>
    <dbReference type="NCBI Taxonomy" id="300560"/>
    <lineage>
        <taxon>Bacteria</taxon>
        <taxon>Bacillati</taxon>
        <taxon>Actinomycetota</taxon>
        <taxon>Actinomycetes</taxon>
        <taxon>Micrococcales</taxon>
        <taxon>Promicromonosporaceae</taxon>
        <taxon>Isoptericola</taxon>
    </lineage>
</organism>
<sequence>MLHTAVQVAEEAAEHASSGISPVMLGVLAFGGFVVALLATFAFRNASNKH</sequence>
<proteinExistence type="predicted"/>
<accession>A0ABX5EC75</accession>
<evidence type="ECO:0000256" key="1">
    <source>
        <dbReference type="SAM" id="Phobius"/>
    </source>
</evidence>
<keyword evidence="3" id="KW-1185">Reference proteome</keyword>
<keyword evidence="1" id="KW-0472">Membrane</keyword>
<comment type="caution">
    <text evidence="2">The sequence shown here is derived from an EMBL/GenBank/DDBJ whole genome shotgun (WGS) entry which is preliminary data.</text>
</comment>
<keyword evidence="1" id="KW-1133">Transmembrane helix</keyword>